<evidence type="ECO:0000313" key="2">
    <source>
        <dbReference type="Proteomes" id="UP001152795"/>
    </source>
</evidence>
<keyword evidence="2" id="KW-1185">Reference proteome</keyword>
<dbReference type="Proteomes" id="UP001152795">
    <property type="component" value="Unassembled WGS sequence"/>
</dbReference>
<name>A0A6S7KJH0_PARCT</name>
<gene>
    <name evidence="1" type="ORF">PACLA_8A004298</name>
</gene>
<evidence type="ECO:0000313" key="1">
    <source>
        <dbReference type="EMBL" id="CAB4044248.1"/>
    </source>
</evidence>
<reference evidence="1" key="1">
    <citation type="submission" date="2020-04" db="EMBL/GenBank/DDBJ databases">
        <authorList>
            <person name="Alioto T."/>
            <person name="Alioto T."/>
            <person name="Gomez Garrido J."/>
        </authorList>
    </citation>
    <scope>NUCLEOTIDE SEQUENCE</scope>
    <source>
        <strain evidence="1">A484AB</strain>
    </source>
</reference>
<comment type="caution">
    <text evidence="1">The sequence shown here is derived from an EMBL/GenBank/DDBJ whole genome shotgun (WGS) entry which is preliminary data.</text>
</comment>
<dbReference type="EMBL" id="CACRXK020034367">
    <property type="protein sequence ID" value="CAB4044248.1"/>
    <property type="molecule type" value="Genomic_DNA"/>
</dbReference>
<accession>A0A6S7KJH0</accession>
<dbReference type="AlphaFoldDB" id="A0A6S7KJH0"/>
<sequence>MALSKTFLCAFALITVVVQQIESRECYHDILSFKCEKYCCGEGPIHYQCKDDCEGIACDSDDDCGNGCCRDDECGNCPLSITIIAIIVGCAVVFLIIIIVAAICCCHCCQSQPRQVVVGRWAELHNANNLRVANPAVNVVHTSSNAYMQH</sequence>
<proteinExistence type="predicted"/>
<protein>
    <submittedName>
        <fullName evidence="1">Uncharacterized protein</fullName>
    </submittedName>
</protein>
<organism evidence="1 2">
    <name type="scientific">Paramuricea clavata</name>
    <name type="common">Red gorgonian</name>
    <name type="synonym">Violescent sea-whip</name>
    <dbReference type="NCBI Taxonomy" id="317549"/>
    <lineage>
        <taxon>Eukaryota</taxon>
        <taxon>Metazoa</taxon>
        <taxon>Cnidaria</taxon>
        <taxon>Anthozoa</taxon>
        <taxon>Octocorallia</taxon>
        <taxon>Malacalcyonacea</taxon>
        <taxon>Plexauridae</taxon>
        <taxon>Paramuricea</taxon>
    </lineage>
</organism>